<organism evidence="1 2">
    <name type="scientific">Lactuca saligna</name>
    <name type="common">Willowleaf lettuce</name>
    <dbReference type="NCBI Taxonomy" id="75948"/>
    <lineage>
        <taxon>Eukaryota</taxon>
        <taxon>Viridiplantae</taxon>
        <taxon>Streptophyta</taxon>
        <taxon>Embryophyta</taxon>
        <taxon>Tracheophyta</taxon>
        <taxon>Spermatophyta</taxon>
        <taxon>Magnoliopsida</taxon>
        <taxon>eudicotyledons</taxon>
        <taxon>Gunneridae</taxon>
        <taxon>Pentapetalae</taxon>
        <taxon>asterids</taxon>
        <taxon>campanulids</taxon>
        <taxon>Asterales</taxon>
        <taxon>Asteraceae</taxon>
        <taxon>Cichorioideae</taxon>
        <taxon>Cichorieae</taxon>
        <taxon>Lactucinae</taxon>
        <taxon>Lactuca</taxon>
    </lineage>
</organism>
<evidence type="ECO:0000313" key="1">
    <source>
        <dbReference type="EMBL" id="CAI9302527.1"/>
    </source>
</evidence>
<name>A0AA36A3F6_LACSI</name>
<gene>
    <name evidence="1" type="ORF">LSALG_LOCUS41013</name>
</gene>
<proteinExistence type="predicted"/>
<dbReference type="AlphaFoldDB" id="A0AA36A3F6"/>
<reference evidence="1" key="1">
    <citation type="submission" date="2023-04" db="EMBL/GenBank/DDBJ databases">
        <authorList>
            <person name="Vijverberg K."/>
            <person name="Xiong W."/>
            <person name="Schranz E."/>
        </authorList>
    </citation>
    <scope>NUCLEOTIDE SEQUENCE</scope>
</reference>
<dbReference type="Proteomes" id="UP001177003">
    <property type="component" value="Chromosome 9"/>
</dbReference>
<keyword evidence="2" id="KW-1185">Reference proteome</keyword>
<dbReference type="EMBL" id="OX465085">
    <property type="protein sequence ID" value="CAI9302527.1"/>
    <property type="molecule type" value="Genomic_DNA"/>
</dbReference>
<evidence type="ECO:0000313" key="2">
    <source>
        <dbReference type="Proteomes" id="UP001177003"/>
    </source>
</evidence>
<accession>A0AA36A3F6</accession>
<protein>
    <submittedName>
        <fullName evidence="1">Uncharacterized protein</fullName>
    </submittedName>
</protein>
<sequence length="146" mass="15780">MLLLLVKHFEINPSSCAARLSAAMRSSSATRQVPHARFSTLTSSRLASQLDSINGMLCQRGSKLSTFAYMNPRDAFPRDVLMIAGSQARSIPRDALPRDLSTIVSSQARSIPRDALSRDLSTIAGNQARSVPLNAFPCNISMNVGC</sequence>